<feature type="compositionally biased region" description="Low complexity" evidence="1">
    <location>
        <begin position="426"/>
        <end position="443"/>
    </location>
</feature>
<dbReference type="GO" id="GO:0016020">
    <property type="term" value="C:membrane"/>
    <property type="evidence" value="ECO:0007669"/>
    <property type="project" value="TreeGrafter"/>
</dbReference>
<dbReference type="EMBL" id="QPFP01000035">
    <property type="protein sequence ID" value="TEB27991.1"/>
    <property type="molecule type" value="Genomic_DNA"/>
</dbReference>
<dbReference type="PANTHER" id="PTHR12894:SF27">
    <property type="entry name" value="TRANSFORMING GROWTH FACTOR-BETA RECEPTOR-ASSOCIATED PROTEIN 1"/>
    <property type="match status" value="1"/>
</dbReference>
<sequence length="746" mass="82820">MSSSSHVLLVGSNSVQSLVSSSLISQLESLLDSHRLEDAFNLADAQRKKLEGSLEVDEDETEELHYMYQRIGFQYFAETLFEDAGNNFFNGHLDPRVLVSYYPELRGNLFSETDQIDLFAGVADRMPKDASVDDIIASNLVRNYSPHLAPNTRSAPSTNELRRILEERASEMLETFLKKERRRRIALDLDDEEERRAEATLRDKGKGRQQPHTIREIMDTVLAKLYARQEKTSDLYDLLLSSNSVVLSEVEDVFKSTGQYNAICIMYQKGGEVNDEKLLEIWSKVVEGEWVDPDIPEPLLQMVSLLTQKRDKALTQRWAIWLTKRDPEAGIKLLTTLRDPTTSGKRRNRDKSSLEDDMAMMQQLGEANPAAASQYLEYILFQKRTNSKELHSKFAQACVDEVLQVLSQDDAIVKLWKAKASSYATSSMPKSQKSPQSHPNSSSYLAHFSSTTPDSPSKRARLRLILFLAGSQLYDPAAVKSKIEDAGRGKSLALESAILEGKLGNHKSALTILGCEMKDALSAEAYCSLGGQVVPTKVAASTAESVGLRDWVEVLFPGQNNKGSSKSSFAHPRVVDDTTKSQLLKLLLEVYLADGSSVSKERAANLLNSQGTNLDVLTVISIVPPDWPLPSLSSFLTRSFRRITHHKREGELTKNIAAGQNLEVKDLTYEPIREAGALLEEELQLEADSETGEYDEKKAAISAEIFEIVPSNGATPDLHNSLLFSEKGPTSSEGGVNPDDASGDLR</sequence>
<protein>
    <recommendedName>
        <fullName evidence="2">Vacuolar sorting protein 39/Transforming growth factor beta receptor-associated domain-containing protein</fullName>
    </recommendedName>
</protein>
<organism evidence="3 4">
    <name type="scientific">Coprinellus micaceus</name>
    <name type="common">Glistening ink-cap mushroom</name>
    <name type="synonym">Coprinus micaceus</name>
    <dbReference type="NCBI Taxonomy" id="71717"/>
    <lineage>
        <taxon>Eukaryota</taxon>
        <taxon>Fungi</taxon>
        <taxon>Dikarya</taxon>
        <taxon>Basidiomycota</taxon>
        <taxon>Agaricomycotina</taxon>
        <taxon>Agaricomycetes</taxon>
        <taxon>Agaricomycetidae</taxon>
        <taxon>Agaricales</taxon>
        <taxon>Agaricineae</taxon>
        <taxon>Psathyrellaceae</taxon>
        <taxon>Coprinellus</taxon>
    </lineage>
</organism>
<dbReference type="AlphaFoldDB" id="A0A4Y7T1W1"/>
<evidence type="ECO:0000313" key="4">
    <source>
        <dbReference type="Proteomes" id="UP000298030"/>
    </source>
</evidence>
<dbReference type="OrthoDB" id="10258882at2759"/>
<dbReference type="Proteomes" id="UP000298030">
    <property type="component" value="Unassembled WGS sequence"/>
</dbReference>
<evidence type="ECO:0000256" key="1">
    <source>
        <dbReference type="SAM" id="MobiDB-lite"/>
    </source>
</evidence>
<name>A0A4Y7T1W1_COPMI</name>
<accession>A0A4Y7T1W1</accession>
<dbReference type="GO" id="GO:0006914">
    <property type="term" value="P:autophagy"/>
    <property type="evidence" value="ECO:0007669"/>
    <property type="project" value="TreeGrafter"/>
</dbReference>
<reference evidence="3 4" key="1">
    <citation type="journal article" date="2019" name="Nat. Ecol. Evol.">
        <title>Megaphylogeny resolves global patterns of mushroom evolution.</title>
        <authorList>
            <person name="Varga T."/>
            <person name="Krizsan K."/>
            <person name="Foldi C."/>
            <person name="Dima B."/>
            <person name="Sanchez-Garcia M."/>
            <person name="Sanchez-Ramirez S."/>
            <person name="Szollosi G.J."/>
            <person name="Szarkandi J.G."/>
            <person name="Papp V."/>
            <person name="Albert L."/>
            <person name="Andreopoulos W."/>
            <person name="Angelini C."/>
            <person name="Antonin V."/>
            <person name="Barry K.W."/>
            <person name="Bougher N.L."/>
            <person name="Buchanan P."/>
            <person name="Buyck B."/>
            <person name="Bense V."/>
            <person name="Catcheside P."/>
            <person name="Chovatia M."/>
            <person name="Cooper J."/>
            <person name="Damon W."/>
            <person name="Desjardin D."/>
            <person name="Finy P."/>
            <person name="Geml J."/>
            <person name="Haridas S."/>
            <person name="Hughes K."/>
            <person name="Justo A."/>
            <person name="Karasinski D."/>
            <person name="Kautmanova I."/>
            <person name="Kiss B."/>
            <person name="Kocsube S."/>
            <person name="Kotiranta H."/>
            <person name="LaButti K.M."/>
            <person name="Lechner B.E."/>
            <person name="Liimatainen K."/>
            <person name="Lipzen A."/>
            <person name="Lukacs Z."/>
            <person name="Mihaltcheva S."/>
            <person name="Morgado L.N."/>
            <person name="Niskanen T."/>
            <person name="Noordeloos M.E."/>
            <person name="Ohm R.A."/>
            <person name="Ortiz-Santana B."/>
            <person name="Ovrebo C."/>
            <person name="Racz N."/>
            <person name="Riley R."/>
            <person name="Savchenko A."/>
            <person name="Shiryaev A."/>
            <person name="Soop K."/>
            <person name="Spirin V."/>
            <person name="Szebenyi C."/>
            <person name="Tomsovsky M."/>
            <person name="Tulloss R.E."/>
            <person name="Uehling J."/>
            <person name="Grigoriev I.V."/>
            <person name="Vagvolgyi C."/>
            <person name="Papp T."/>
            <person name="Martin F.M."/>
            <person name="Miettinen O."/>
            <person name="Hibbett D.S."/>
            <person name="Nagy L.G."/>
        </authorList>
    </citation>
    <scope>NUCLEOTIDE SEQUENCE [LARGE SCALE GENOMIC DNA]</scope>
    <source>
        <strain evidence="3 4">FP101781</strain>
    </source>
</reference>
<feature type="region of interest" description="Disordered" evidence="1">
    <location>
        <begin position="425"/>
        <end position="456"/>
    </location>
</feature>
<dbReference type="InterPro" id="IPR032914">
    <property type="entry name" value="Vam6/VPS39/TRAP1"/>
</dbReference>
<dbReference type="STRING" id="71717.A0A4Y7T1W1"/>
<comment type="caution">
    <text evidence="3">The sequence shown here is derived from an EMBL/GenBank/DDBJ whole genome shotgun (WGS) entry which is preliminary data.</text>
</comment>
<dbReference type="Pfam" id="PF10366">
    <property type="entry name" value="Vps39_1"/>
    <property type="match status" value="1"/>
</dbReference>
<dbReference type="GO" id="GO:0034058">
    <property type="term" value="P:endosomal vesicle fusion"/>
    <property type="evidence" value="ECO:0007669"/>
    <property type="project" value="TreeGrafter"/>
</dbReference>
<gene>
    <name evidence="3" type="ORF">FA13DRAFT_1755891</name>
</gene>
<dbReference type="PANTHER" id="PTHR12894">
    <property type="entry name" value="CNH DOMAIN CONTAINING"/>
    <property type="match status" value="1"/>
</dbReference>
<dbReference type="InterPro" id="IPR019452">
    <property type="entry name" value="VPS39/TGF_beta_rcpt-assoc_1"/>
</dbReference>
<keyword evidence="4" id="KW-1185">Reference proteome</keyword>
<evidence type="ECO:0000313" key="3">
    <source>
        <dbReference type="EMBL" id="TEB27991.1"/>
    </source>
</evidence>
<evidence type="ECO:0000259" key="2">
    <source>
        <dbReference type="Pfam" id="PF10366"/>
    </source>
</evidence>
<feature type="domain" description="Vacuolar sorting protein 39/Transforming growth factor beta receptor-associated" evidence="2">
    <location>
        <begin position="219"/>
        <end position="290"/>
    </location>
</feature>
<feature type="region of interest" description="Disordered" evidence="1">
    <location>
        <begin position="711"/>
        <end position="746"/>
    </location>
</feature>
<proteinExistence type="predicted"/>
<dbReference type="GO" id="GO:0005737">
    <property type="term" value="C:cytoplasm"/>
    <property type="evidence" value="ECO:0007669"/>
    <property type="project" value="TreeGrafter"/>
</dbReference>